<proteinExistence type="predicted"/>
<dbReference type="WBParaSite" id="HCON_00043130-00001">
    <property type="protein sequence ID" value="HCON_00043130-00001"/>
    <property type="gene ID" value="HCON_00043130"/>
</dbReference>
<dbReference type="OrthoDB" id="5864015at2759"/>
<accession>A0A7I5E782</accession>
<protein>
    <submittedName>
        <fullName evidence="3">Tubulin-specific chaperone A</fullName>
    </submittedName>
</protein>
<keyword evidence="2" id="KW-1185">Reference proteome</keyword>
<sequence>MSYKLTTPKRRLTYYSVKLETLITRFKAKGSETVKLPDAEEGISHVTARGKLQRLEEGVGAVETTTSKIEEKLKDYAEAMDSLAEPSPKDVEDSERYSSRVEDAMSMAFDYALQLQARIRAFDRCAQASQNTLARADTKRVENEPLPSNPAPKSLNLPTLPVPMFLLDIGTMSNRNMGTSAMG</sequence>
<evidence type="ECO:0000313" key="2">
    <source>
        <dbReference type="Proteomes" id="UP000025227"/>
    </source>
</evidence>
<feature type="region of interest" description="Disordered" evidence="1">
    <location>
        <begin position="134"/>
        <end position="155"/>
    </location>
</feature>
<evidence type="ECO:0000313" key="3">
    <source>
        <dbReference type="WBParaSite" id="HCON_00043130-00001"/>
    </source>
</evidence>
<organism evidence="2 3">
    <name type="scientific">Haemonchus contortus</name>
    <name type="common">Barber pole worm</name>
    <dbReference type="NCBI Taxonomy" id="6289"/>
    <lineage>
        <taxon>Eukaryota</taxon>
        <taxon>Metazoa</taxon>
        <taxon>Ecdysozoa</taxon>
        <taxon>Nematoda</taxon>
        <taxon>Chromadorea</taxon>
        <taxon>Rhabditida</taxon>
        <taxon>Rhabditina</taxon>
        <taxon>Rhabditomorpha</taxon>
        <taxon>Strongyloidea</taxon>
        <taxon>Trichostrongylidae</taxon>
        <taxon>Haemonchus</taxon>
    </lineage>
</organism>
<dbReference type="AlphaFoldDB" id="A0A7I5E782"/>
<reference evidence="3" key="1">
    <citation type="submission" date="2020-12" db="UniProtKB">
        <authorList>
            <consortium name="WormBaseParasite"/>
        </authorList>
    </citation>
    <scope>IDENTIFICATION</scope>
    <source>
        <strain evidence="3">MHco3</strain>
    </source>
</reference>
<name>A0A7I5E782_HAECO</name>
<dbReference type="Proteomes" id="UP000025227">
    <property type="component" value="Unplaced"/>
</dbReference>
<evidence type="ECO:0000256" key="1">
    <source>
        <dbReference type="SAM" id="MobiDB-lite"/>
    </source>
</evidence>